<keyword evidence="1" id="KW-1133">Transmembrane helix</keyword>
<name>A0A1E5T6A0_9BACT</name>
<reference evidence="2 3" key="1">
    <citation type="submission" date="2016-08" db="EMBL/GenBank/DDBJ databases">
        <title>Draft genome of Fabibacter sp. strain SK-8.</title>
        <authorList>
            <person name="Wong S.-K."/>
            <person name="Hamasaki K."/>
            <person name="Yoshizawa S."/>
        </authorList>
    </citation>
    <scope>NUCLEOTIDE SEQUENCE [LARGE SCALE GENOMIC DNA]</scope>
    <source>
        <strain evidence="2 3">SK-8</strain>
    </source>
</reference>
<gene>
    <name evidence="2" type="ORF">BFP71_04265</name>
</gene>
<dbReference type="OrthoDB" id="980777at2"/>
<feature type="transmembrane region" description="Helical" evidence="1">
    <location>
        <begin position="210"/>
        <end position="232"/>
    </location>
</feature>
<dbReference type="AlphaFoldDB" id="A0A1E5T6A0"/>
<dbReference type="Proteomes" id="UP000095552">
    <property type="component" value="Unassembled WGS sequence"/>
</dbReference>
<dbReference type="STRING" id="1563681.BFP71_04265"/>
<accession>A0A1E5T6A0</accession>
<keyword evidence="1" id="KW-0812">Transmembrane</keyword>
<dbReference type="Pfam" id="PF14093">
    <property type="entry name" value="DUF4271"/>
    <property type="match status" value="1"/>
</dbReference>
<feature type="transmembrane region" description="Helical" evidence="1">
    <location>
        <begin position="178"/>
        <end position="198"/>
    </location>
</feature>
<sequence length="233" mass="26798">MDTLSEGSQYLFRNISITISVILLLTFAVSRVIFPKMFSAVYNFSKFTSFRIKEDFGSNMRLFSTENFYFTLLLSASISFVGLNLFMFSASLPEYLSWIVPSNFGSGLLIWLLLTISVQLLFLLKFLFLSAFGGLFALPLSVSKHYQEVQALNNCFVLLLLATCTITIYSNYYFPPDLTGVLMTTVVIYLLYRLLNIFFKLWQLKLYSKLYIFSYLCTTEILPTVIGFKLLFN</sequence>
<evidence type="ECO:0000313" key="3">
    <source>
        <dbReference type="Proteomes" id="UP000095552"/>
    </source>
</evidence>
<protein>
    <recommendedName>
        <fullName evidence="4">DUF4271 domain-containing protein</fullName>
    </recommendedName>
</protein>
<dbReference type="RefSeq" id="WP_069834188.1">
    <property type="nucleotide sequence ID" value="NZ_MDGQ01000003.1"/>
</dbReference>
<keyword evidence="1" id="KW-0472">Membrane</keyword>
<evidence type="ECO:0000313" key="2">
    <source>
        <dbReference type="EMBL" id="OEK06876.1"/>
    </source>
</evidence>
<keyword evidence="3" id="KW-1185">Reference proteome</keyword>
<feature type="transmembrane region" description="Helical" evidence="1">
    <location>
        <begin position="151"/>
        <end position="172"/>
    </location>
</feature>
<proteinExistence type="predicted"/>
<feature type="transmembrane region" description="Helical" evidence="1">
    <location>
        <begin position="12"/>
        <end position="34"/>
    </location>
</feature>
<dbReference type="EMBL" id="MDGQ01000003">
    <property type="protein sequence ID" value="OEK06876.1"/>
    <property type="molecule type" value="Genomic_DNA"/>
</dbReference>
<feature type="transmembrane region" description="Helical" evidence="1">
    <location>
        <begin position="68"/>
        <end position="88"/>
    </location>
</feature>
<evidence type="ECO:0000256" key="1">
    <source>
        <dbReference type="SAM" id="Phobius"/>
    </source>
</evidence>
<feature type="transmembrane region" description="Helical" evidence="1">
    <location>
        <begin position="108"/>
        <end position="139"/>
    </location>
</feature>
<evidence type="ECO:0008006" key="4">
    <source>
        <dbReference type="Google" id="ProtNLM"/>
    </source>
</evidence>
<organism evidence="2 3">
    <name type="scientific">Roseivirga misakiensis</name>
    <dbReference type="NCBI Taxonomy" id="1563681"/>
    <lineage>
        <taxon>Bacteria</taxon>
        <taxon>Pseudomonadati</taxon>
        <taxon>Bacteroidota</taxon>
        <taxon>Cytophagia</taxon>
        <taxon>Cytophagales</taxon>
        <taxon>Roseivirgaceae</taxon>
        <taxon>Roseivirga</taxon>
    </lineage>
</organism>
<comment type="caution">
    <text evidence="2">The sequence shown here is derived from an EMBL/GenBank/DDBJ whole genome shotgun (WGS) entry which is preliminary data.</text>
</comment>
<dbReference type="InterPro" id="IPR025367">
    <property type="entry name" value="DUF4271"/>
</dbReference>